<comment type="caution">
    <text evidence="5">The sequence shown here is derived from an EMBL/GenBank/DDBJ whole genome shotgun (WGS) entry which is preliminary data.</text>
</comment>
<keyword evidence="2 4" id="KW-0378">Hydrolase</keyword>
<dbReference type="AlphaFoldDB" id="A0A2N3I6R3"/>
<dbReference type="RefSeq" id="WP_101310223.1">
    <property type="nucleotide sequence ID" value="NZ_MVDE01000018.1"/>
</dbReference>
<dbReference type="InterPro" id="IPR023296">
    <property type="entry name" value="Glyco_hydro_beta-prop_sf"/>
</dbReference>
<dbReference type="EMBL" id="MVDE01000018">
    <property type="protein sequence ID" value="PKQ66012.1"/>
    <property type="molecule type" value="Genomic_DNA"/>
</dbReference>
<evidence type="ECO:0008006" key="7">
    <source>
        <dbReference type="Google" id="ProtNLM"/>
    </source>
</evidence>
<comment type="similarity">
    <text evidence="1 4">Belongs to the glycosyl hydrolase 43 family.</text>
</comment>
<protein>
    <recommendedName>
        <fullName evidence="7">Glycosyl hydrolase family 43</fullName>
    </recommendedName>
</protein>
<reference evidence="5 6" key="1">
    <citation type="journal article" date="2017" name="Front. Microbiol.">
        <title>Labilibaculum manganireducens gen. nov., sp. nov. and Labilibaculum filiforme sp. nov., Novel Bacteroidetes Isolated from Subsurface Sediments of the Baltic Sea.</title>
        <authorList>
            <person name="Vandieken V."/>
            <person name="Marshall I.P."/>
            <person name="Niemann H."/>
            <person name="Engelen B."/>
            <person name="Cypionka H."/>
        </authorList>
    </citation>
    <scope>NUCLEOTIDE SEQUENCE [LARGE SCALE GENOMIC DNA]</scope>
    <source>
        <strain evidence="5 6">59.10-2M</strain>
    </source>
</reference>
<dbReference type="CDD" id="cd18821">
    <property type="entry name" value="GH43_Pc3Gal43A-like"/>
    <property type="match status" value="1"/>
</dbReference>
<evidence type="ECO:0000256" key="1">
    <source>
        <dbReference type="ARBA" id="ARBA00009865"/>
    </source>
</evidence>
<dbReference type="InterPro" id="IPR006710">
    <property type="entry name" value="Glyco_hydro_43"/>
</dbReference>
<evidence type="ECO:0000256" key="4">
    <source>
        <dbReference type="RuleBase" id="RU361187"/>
    </source>
</evidence>
<gene>
    <name evidence="5" type="ORF">BZG01_12710</name>
</gene>
<dbReference type="PANTHER" id="PTHR22925:SF3">
    <property type="entry name" value="GLYCOSYL HYDROLASE FAMILY PROTEIN 43"/>
    <property type="match status" value="1"/>
</dbReference>
<dbReference type="GO" id="GO:0004553">
    <property type="term" value="F:hydrolase activity, hydrolyzing O-glycosyl compounds"/>
    <property type="evidence" value="ECO:0007669"/>
    <property type="project" value="InterPro"/>
</dbReference>
<dbReference type="GO" id="GO:0005975">
    <property type="term" value="P:carbohydrate metabolic process"/>
    <property type="evidence" value="ECO:0007669"/>
    <property type="project" value="InterPro"/>
</dbReference>
<sequence length="339" mass="38755">MKINYKKERELFPVVAGLILACCVIFSACSTKNNRELIEPGKLWPDKDGNHIQAHGGGVIKIKNTYFWYGEQRSQGLDPNYRYVSCYSSKDLMNWKFRGNVLKMTAPDSLASNWVLERPKVFYNEKTGKCVMYFHIDVNYGIANMGMAVSDSPTSEFKYIKRFRPMGHESRDISQFIDNDGSAYLIYEDRKIWGTRIVKLSDDYMELEKEVSVLEYVKMEGGGIFHKDGLYYLVGSRLTGWNPNPNVYATAPSLEGPWSKLNGIAPKEVKTYGSQTTMLLTVAGTKDTTVIFLGDIWRPENQHTSTYLWMPLKVGDGKLWLPEPQPWKINVKTGVVDYK</sequence>
<dbReference type="PROSITE" id="PS51257">
    <property type="entry name" value="PROKAR_LIPOPROTEIN"/>
    <property type="match status" value="1"/>
</dbReference>
<keyword evidence="3 4" id="KW-0326">Glycosidase</keyword>
<dbReference type="Proteomes" id="UP000233618">
    <property type="component" value="Unassembled WGS sequence"/>
</dbReference>
<evidence type="ECO:0000256" key="3">
    <source>
        <dbReference type="ARBA" id="ARBA00023295"/>
    </source>
</evidence>
<dbReference type="SUPFAM" id="SSF75005">
    <property type="entry name" value="Arabinanase/levansucrase/invertase"/>
    <property type="match status" value="1"/>
</dbReference>
<name>A0A2N3I6R3_9BACT</name>
<evidence type="ECO:0000313" key="5">
    <source>
        <dbReference type="EMBL" id="PKQ66012.1"/>
    </source>
</evidence>
<proteinExistence type="inferred from homology"/>
<dbReference type="Pfam" id="PF04616">
    <property type="entry name" value="Glyco_hydro_43"/>
    <property type="match status" value="1"/>
</dbReference>
<organism evidence="5 6">
    <name type="scientific">Labilibaculum manganireducens</name>
    <dbReference type="NCBI Taxonomy" id="1940525"/>
    <lineage>
        <taxon>Bacteria</taxon>
        <taxon>Pseudomonadati</taxon>
        <taxon>Bacteroidota</taxon>
        <taxon>Bacteroidia</taxon>
        <taxon>Marinilabiliales</taxon>
        <taxon>Marinifilaceae</taxon>
        <taxon>Labilibaculum</taxon>
    </lineage>
</organism>
<accession>A0A2N3I6R3</accession>
<dbReference type="Gene3D" id="2.115.10.20">
    <property type="entry name" value="Glycosyl hydrolase domain, family 43"/>
    <property type="match status" value="1"/>
</dbReference>
<keyword evidence="6" id="KW-1185">Reference proteome</keyword>
<evidence type="ECO:0000256" key="2">
    <source>
        <dbReference type="ARBA" id="ARBA00022801"/>
    </source>
</evidence>
<dbReference type="PANTHER" id="PTHR22925">
    <property type="entry name" value="GLYCOSYL HYDROLASE 43 FAMILY MEMBER"/>
    <property type="match status" value="1"/>
</dbReference>
<evidence type="ECO:0000313" key="6">
    <source>
        <dbReference type="Proteomes" id="UP000233618"/>
    </source>
</evidence>